<proteinExistence type="predicted"/>
<comment type="caution">
    <text evidence="2">The sequence shown here is derived from an EMBL/GenBank/DDBJ whole genome shotgun (WGS) entry which is preliminary data.</text>
</comment>
<name>A0A917H0Z6_9MICC</name>
<dbReference type="RefSeq" id="WP_188538545.1">
    <property type="nucleotide sequence ID" value="NZ_BMEQ01000018.1"/>
</dbReference>
<accession>A0A917H0Z6</accession>
<evidence type="ECO:0000313" key="3">
    <source>
        <dbReference type="Proteomes" id="UP000638848"/>
    </source>
</evidence>
<dbReference type="AlphaFoldDB" id="A0A917H0Z6"/>
<protein>
    <submittedName>
        <fullName evidence="2">Uncharacterized protein</fullName>
    </submittedName>
</protein>
<feature type="region of interest" description="Disordered" evidence="1">
    <location>
        <begin position="88"/>
        <end position="110"/>
    </location>
</feature>
<reference evidence="2" key="1">
    <citation type="journal article" date="2014" name="Int. J. Syst. Evol. Microbiol.">
        <title>Complete genome sequence of Corynebacterium casei LMG S-19264T (=DSM 44701T), isolated from a smear-ripened cheese.</title>
        <authorList>
            <consortium name="US DOE Joint Genome Institute (JGI-PGF)"/>
            <person name="Walter F."/>
            <person name="Albersmeier A."/>
            <person name="Kalinowski J."/>
            <person name="Ruckert C."/>
        </authorList>
    </citation>
    <scope>NUCLEOTIDE SEQUENCE</scope>
    <source>
        <strain evidence="2">CGMCC 1.12187</strain>
    </source>
</reference>
<organism evidence="2 3">
    <name type="scientific">Kocuria dechangensis</name>
    <dbReference type="NCBI Taxonomy" id="1176249"/>
    <lineage>
        <taxon>Bacteria</taxon>
        <taxon>Bacillati</taxon>
        <taxon>Actinomycetota</taxon>
        <taxon>Actinomycetes</taxon>
        <taxon>Micrococcales</taxon>
        <taxon>Micrococcaceae</taxon>
        <taxon>Kocuria</taxon>
    </lineage>
</organism>
<evidence type="ECO:0000256" key="1">
    <source>
        <dbReference type="SAM" id="MobiDB-lite"/>
    </source>
</evidence>
<reference evidence="2" key="2">
    <citation type="submission" date="2020-09" db="EMBL/GenBank/DDBJ databases">
        <authorList>
            <person name="Sun Q."/>
            <person name="Zhou Y."/>
        </authorList>
    </citation>
    <scope>NUCLEOTIDE SEQUENCE</scope>
    <source>
        <strain evidence="2">CGMCC 1.12187</strain>
    </source>
</reference>
<gene>
    <name evidence="2" type="ORF">GCM10011374_29480</name>
</gene>
<sequence length="388" mass="43872">MTGKLIVETIFCDAELNLMVQRTYFARLKRTLLSLSRITVPEDLDVVHLLYVSVDKKRWLQELETLTGRLSRTSAVSFRVIPYGHPSNGYSSGGQAHPDTVKGPNKQHPLRNHLFRSTGEDVVDRPYEYIARATLDDDDLWLPWQAQEIRRVCMNLVSEPADQVVGVGLRNNFIAYSDEGGVKAQSVAMNRMLTGNKFYFYPPTAFDQIGTLSPWNVPELMTVNYRERYRRTGVDLRIQEHNVPGFVYMRRGNNLSAQQKTGYVTTEHGAADFADEAAMYESLAADRVSGMMPPRPMEIDYGIDPAQYRISVRRQANGDVSFSTNVQEVFGGESRFAFHLLRGVEPVQKLGYGARTSGVFRDAPANCRVKIYVRAEDGRRESKVSNVV</sequence>
<evidence type="ECO:0000313" key="2">
    <source>
        <dbReference type="EMBL" id="GGG64045.1"/>
    </source>
</evidence>
<dbReference type="Proteomes" id="UP000638848">
    <property type="component" value="Unassembled WGS sequence"/>
</dbReference>
<dbReference type="EMBL" id="BMEQ01000018">
    <property type="protein sequence ID" value="GGG64045.1"/>
    <property type="molecule type" value="Genomic_DNA"/>
</dbReference>
<keyword evidence="3" id="KW-1185">Reference proteome</keyword>